<dbReference type="AlphaFoldDB" id="A0A9Q0K9D1"/>
<accession>A0A9Q0K9D1</accession>
<comment type="caution">
    <text evidence="1">The sequence shown here is derived from an EMBL/GenBank/DDBJ whole genome shotgun (WGS) entry which is preliminary data.</text>
</comment>
<reference evidence="1" key="1">
    <citation type="journal article" date="2023" name="Plant J.">
        <title>The genome of the king protea, Protea cynaroides.</title>
        <authorList>
            <person name="Chang J."/>
            <person name="Duong T.A."/>
            <person name="Schoeman C."/>
            <person name="Ma X."/>
            <person name="Roodt D."/>
            <person name="Barker N."/>
            <person name="Li Z."/>
            <person name="Van de Peer Y."/>
            <person name="Mizrachi E."/>
        </authorList>
    </citation>
    <scope>NUCLEOTIDE SEQUENCE</scope>
    <source>
        <tissue evidence="1">Young leaves</tissue>
    </source>
</reference>
<sequence length="114" mass="12325">MSNGIISIPSPLWISLRAFLTNKVYLLPCNGITTKIQTPKAGKSIFTQGKTVDFNHTVTFTRCVDRGKLRFIYGGNAGGRGVRLVQLLIKFSLLAFIVPPPSASSGFLVGVILT</sequence>
<evidence type="ECO:0000313" key="1">
    <source>
        <dbReference type="EMBL" id="KAJ4966311.1"/>
    </source>
</evidence>
<dbReference type="EMBL" id="JAMYWD010000007">
    <property type="protein sequence ID" value="KAJ4966311.1"/>
    <property type="molecule type" value="Genomic_DNA"/>
</dbReference>
<protein>
    <submittedName>
        <fullName evidence="1">Uncharacterized protein</fullName>
    </submittedName>
</protein>
<evidence type="ECO:0000313" key="2">
    <source>
        <dbReference type="Proteomes" id="UP001141806"/>
    </source>
</evidence>
<proteinExistence type="predicted"/>
<name>A0A9Q0K9D1_9MAGN</name>
<organism evidence="1 2">
    <name type="scientific">Protea cynaroides</name>
    <dbReference type="NCBI Taxonomy" id="273540"/>
    <lineage>
        <taxon>Eukaryota</taxon>
        <taxon>Viridiplantae</taxon>
        <taxon>Streptophyta</taxon>
        <taxon>Embryophyta</taxon>
        <taxon>Tracheophyta</taxon>
        <taxon>Spermatophyta</taxon>
        <taxon>Magnoliopsida</taxon>
        <taxon>Proteales</taxon>
        <taxon>Proteaceae</taxon>
        <taxon>Protea</taxon>
    </lineage>
</organism>
<keyword evidence="2" id="KW-1185">Reference proteome</keyword>
<gene>
    <name evidence="1" type="ORF">NE237_018160</name>
</gene>
<dbReference type="Proteomes" id="UP001141806">
    <property type="component" value="Unassembled WGS sequence"/>
</dbReference>